<sequence length="142" mass="15587">MILLAGIALVLIFLSLSFIHFYWALGGNWGAAAAIPIKDDNTTKMIEPSIFSTLIVALILLAFGLLVVLKTGAFTFNLPSWLSNYGLWIIAIIFSIRTVGDFKYVGCFKTVKTTTFSRYDSLIFTPLCAAITILTALIEILT</sequence>
<keyword evidence="1" id="KW-0812">Transmembrane</keyword>
<protein>
    <submittedName>
        <fullName evidence="2">DUF3995 domain-containing protein</fullName>
    </submittedName>
</protein>
<dbReference type="InterPro" id="IPR025058">
    <property type="entry name" value="DUF3995"/>
</dbReference>
<keyword evidence="1" id="KW-1133">Transmembrane helix</keyword>
<feature type="transmembrane region" description="Helical" evidence="1">
    <location>
        <begin position="81"/>
        <end position="99"/>
    </location>
</feature>
<organism evidence="2 3">
    <name type="scientific">Flavobacterium muglaense</name>
    <dbReference type="NCBI Taxonomy" id="2764716"/>
    <lineage>
        <taxon>Bacteria</taxon>
        <taxon>Pseudomonadati</taxon>
        <taxon>Bacteroidota</taxon>
        <taxon>Flavobacteriia</taxon>
        <taxon>Flavobacteriales</taxon>
        <taxon>Flavobacteriaceae</taxon>
        <taxon>Flavobacterium</taxon>
    </lineage>
</organism>
<feature type="transmembrane region" description="Helical" evidence="1">
    <location>
        <begin position="119"/>
        <end position="141"/>
    </location>
</feature>
<proteinExistence type="predicted"/>
<name>A0A923N3B3_9FLAO</name>
<reference evidence="2 3" key="1">
    <citation type="submission" date="2020-08" db="EMBL/GenBank/DDBJ databases">
        <title>Description of novel Flavobacterium F-392 isolate.</title>
        <authorList>
            <person name="Saticioglu I.B."/>
            <person name="Duman M."/>
            <person name="Altun S."/>
        </authorList>
    </citation>
    <scope>NUCLEOTIDE SEQUENCE [LARGE SCALE GENOMIC DNA]</scope>
    <source>
        <strain evidence="2 3">F-392</strain>
    </source>
</reference>
<dbReference type="RefSeq" id="WP_187019607.1">
    <property type="nucleotide sequence ID" value="NZ_JACRUK010000034.1"/>
</dbReference>
<comment type="caution">
    <text evidence="2">The sequence shown here is derived from an EMBL/GenBank/DDBJ whole genome shotgun (WGS) entry which is preliminary data.</text>
</comment>
<dbReference type="Pfam" id="PF13160">
    <property type="entry name" value="DUF3995"/>
    <property type="match status" value="1"/>
</dbReference>
<dbReference type="AlphaFoldDB" id="A0A923N3B3"/>
<accession>A0A923N3B3</accession>
<dbReference type="EMBL" id="JACRUL010000033">
    <property type="protein sequence ID" value="MBC5845285.1"/>
    <property type="molecule type" value="Genomic_DNA"/>
</dbReference>
<keyword evidence="3" id="KW-1185">Reference proteome</keyword>
<gene>
    <name evidence="2" type="ORF">H8R25_12665</name>
</gene>
<feature type="transmembrane region" description="Helical" evidence="1">
    <location>
        <begin position="50"/>
        <end position="69"/>
    </location>
</feature>
<dbReference type="Proteomes" id="UP000641454">
    <property type="component" value="Unassembled WGS sequence"/>
</dbReference>
<evidence type="ECO:0000313" key="2">
    <source>
        <dbReference type="EMBL" id="MBC5845285.1"/>
    </source>
</evidence>
<evidence type="ECO:0000256" key="1">
    <source>
        <dbReference type="SAM" id="Phobius"/>
    </source>
</evidence>
<keyword evidence="1" id="KW-0472">Membrane</keyword>
<evidence type="ECO:0000313" key="3">
    <source>
        <dbReference type="Proteomes" id="UP000641454"/>
    </source>
</evidence>